<comment type="caution">
    <text evidence="2">The sequence shown here is derived from an EMBL/GenBank/DDBJ whole genome shotgun (WGS) entry which is preliminary data.</text>
</comment>
<reference evidence="2 3" key="1">
    <citation type="submission" date="2018-06" db="EMBL/GenBank/DDBJ databases">
        <title>Genomic Encyclopedia of Archaeal and Bacterial Type Strains, Phase II (KMG-II): from individual species to whole genera.</title>
        <authorList>
            <person name="Goeker M."/>
        </authorList>
    </citation>
    <scope>NUCLEOTIDE SEQUENCE [LARGE SCALE GENOMIC DNA]</scope>
    <source>
        <strain evidence="2 3">DSM 14825</strain>
    </source>
</reference>
<protein>
    <submittedName>
        <fullName evidence="2">CRP-like cAMP-binding protein</fullName>
    </submittedName>
</protein>
<sequence>MENIDPFIENVSGKIKLSPENLGNLVAAFKLIKVSKKQFVIQPGFIAKYRFYILKGAFRAYVIDEKGNDHTIQFAIEDWWISDYNSYIYQSPATQFVVALEDSLVLQIDHDTEQQLKASSHELETLFRIMAEKSTAFYARRIIANLTQNAEQRYTEFVEKFPKVTQRLPQYALASYLNMTREFLSKIRNDKVRKK</sequence>
<dbReference type="AlphaFoldDB" id="A0A327T871"/>
<proteinExistence type="predicted"/>
<evidence type="ECO:0000313" key="2">
    <source>
        <dbReference type="EMBL" id="RAJ37388.1"/>
    </source>
</evidence>
<accession>A0A327T871</accession>
<dbReference type="InterPro" id="IPR000595">
    <property type="entry name" value="cNMP-bd_dom"/>
</dbReference>
<dbReference type="InterPro" id="IPR014710">
    <property type="entry name" value="RmlC-like_jellyroll"/>
</dbReference>
<dbReference type="RefSeq" id="WP_111632097.1">
    <property type="nucleotide sequence ID" value="NZ_QLLR01000001.1"/>
</dbReference>
<dbReference type="InterPro" id="IPR018490">
    <property type="entry name" value="cNMP-bd_dom_sf"/>
</dbReference>
<evidence type="ECO:0000259" key="1">
    <source>
        <dbReference type="Pfam" id="PF00027"/>
    </source>
</evidence>
<dbReference type="CDD" id="cd00038">
    <property type="entry name" value="CAP_ED"/>
    <property type="match status" value="1"/>
</dbReference>
<name>A0A327T871_9SPHI</name>
<feature type="domain" description="Cyclic nucleotide-binding" evidence="1">
    <location>
        <begin position="33"/>
        <end position="116"/>
    </location>
</feature>
<organism evidence="2 3">
    <name type="scientific">Pedobacter cryoconitis</name>
    <dbReference type="NCBI Taxonomy" id="188932"/>
    <lineage>
        <taxon>Bacteria</taxon>
        <taxon>Pseudomonadati</taxon>
        <taxon>Bacteroidota</taxon>
        <taxon>Sphingobacteriia</taxon>
        <taxon>Sphingobacteriales</taxon>
        <taxon>Sphingobacteriaceae</taxon>
        <taxon>Pedobacter</taxon>
    </lineage>
</organism>
<dbReference type="SUPFAM" id="SSF51206">
    <property type="entry name" value="cAMP-binding domain-like"/>
    <property type="match status" value="1"/>
</dbReference>
<evidence type="ECO:0000313" key="3">
    <source>
        <dbReference type="Proteomes" id="UP000249754"/>
    </source>
</evidence>
<gene>
    <name evidence="2" type="ORF">LY11_00465</name>
</gene>
<dbReference type="OrthoDB" id="1092431at2"/>
<dbReference type="Gene3D" id="2.60.120.10">
    <property type="entry name" value="Jelly Rolls"/>
    <property type="match status" value="1"/>
</dbReference>
<dbReference type="Pfam" id="PF00027">
    <property type="entry name" value="cNMP_binding"/>
    <property type="match status" value="1"/>
</dbReference>
<dbReference type="Proteomes" id="UP000249754">
    <property type="component" value="Unassembled WGS sequence"/>
</dbReference>
<dbReference type="EMBL" id="QLLR01000001">
    <property type="protein sequence ID" value="RAJ37388.1"/>
    <property type="molecule type" value="Genomic_DNA"/>
</dbReference>